<proteinExistence type="predicted"/>
<evidence type="ECO:0000313" key="2">
    <source>
        <dbReference type="Proteomes" id="UP000218505"/>
    </source>
</evidence>
<keyword evidence="2" id="KW-1185">Reference proteome</keyword>
<protein>
    <recommendedName>
        <fullName evidence="3">ATP-dependent Clp protease adaptor protein ClpS</fullName>
    </recommendedName>
</protein>
<dbReference type="KEGG" id="apre:CNX65_13165"/>
<gene>
    <name evidence="1" type="ORF">CNX65_13165</name>
</gene>
<dbReference type="AlphaFoldDB" id="A0A290Z591"/>
<dbReference type="Proteomes" id="UP000218505">
    <property type="component" value="Chromosome"/>
</dbReference>
<dbReference type="Gene3D" id="3.30.1390.10">
    <property type="match status" value="1"/>
</dbReference>
<name>A0A290Z591_9PSEU</name>
<dbReference type="SUPFAM" id="SSF54736">
    <property type="entry name" value="ClpS-like"/>
    <property type="match status" value="1"/>
</dbReference>
<sequence length="80" mass="8365">MGSGRAGGWRVVVLDDDVNTLTTAGYALDAHCGLDAEGAAWRLHAQGSVPVAEFADRDGAEELVVRLQRHGLHAALRSAG</sequence>
<dbReference type="EMBL" id="CP023445">
    <property type="protein sequence ID" value="ATE54123.1"/>
    <property type="molecule type" value="Genomic_DNA"/>
</dbReference>
<dbReference type="RefSeq" id="WP_096493045.1">
    <property type="nucleotide sequence ID" value="NZ_CP023445.1"/>
</dbReference>
<reference evidence="1" key="1">
    <citation type="submission" date="2017-09" db="EMBL/GenBank/DDBJ databases">
        <title>Complete Genome Sequence of ansamitocin-producing Bacterium Actinosynnema pretiosum X47.</title>
        <authorList>
            <person name="Cao G."/>
            <person name="Zong G."/>
            <person name="Zhong C."/>
            <person name="Fu J."/>
        </authorList>
    </citation>
    <scope>NUCLEOTIDE SEQUENCE [LARGE SCALE GENOMIC DNA]</scope>
    <source>
        <strain evidence="1">X47</strain>
    </source>
</reference>
<accession>A0A290Z591</accession>
<evidence type="ECO:0008006" key="3">
    <source>
        <dbReference type="Google" id="ProtNLM"/>
    </source>
</evidence>
<evidence type="ECO:0000313" key="1">
    <source>
        <dbReference type="EMBL" id="ATE54123.1"/>
    </source>
</evidence>
<organism evidence="1 2">
    <name type="scientific">Actinosynnema pretiosum</name>
    <dbReference type="NCBI Taxonomy" id="42197"/>
    <lineage>
        <taxon>Bacteria</taxon>
        <taxon>Bacillati</taxon>
        <taxon>Actinomycetota</taxon>
        <taxon>Actinomycetes</taxon>
        <taxon>Pseudonocardiales</taxon>
        <taxon>Pseudonocardiaceae</taxon>
        <taxon>Actinosynnema</taxon>
    </lineage>
</organism>
<dbReference type="InterPro" id="IPR014719">
    <property type="entry name" value="Ribosomal_bL12_C/ClpS-like"/>
</dbReference>